<name>A0A4S4D6T0_CAMSN</name>
<dbReference type="EMBL" id="SDRB02012338">
    <property type="protein sequence ID" value="THF98037.1"/>
    <property type="molecule type" value="Genomic_DNA"/>
</dbReference>
<dbReference type="GO" id="GO:0003860">
    <property type="term" value="F:3-hydroxyisobutyryl-CoA hydrolase activity"/>
    <property type="evidence" value="ECO:0007669"/>
    <property type="project" value="UniProtKB-UniRule"/>
</dbReference>
<evidence type="ECO:0000259" key="3">
    <source>
        <dbReference type="Pfam" id="PF16113"/>
    </source>
</evidence>
<evidence type="ECO:0000313" key="5">
    <source>
        <dbReference type="Proteomes" id="UP000306102"/>
    </source>
</evidence>
<comment type="function">
    <text evidence="2">Hydrolyzes 3-hydroxyisobutyryl-CoA (HIBYL-CoA), a saline catabolite. Has high activity toward isobutyryl-CoA. Could be an isobutyryl-CoA dehydrogenase that functions in valine catabolism.</text>
</comment>
<proteinExistence type="inferred from homology"/>
<dbReference type="Proteomes" id="UP000306102">
    <property type="component" value="Unassembled WGS sequence"/>
</dbReference>
<comment type="pathway">
    <text evidence="2">Amino-acid degradation; L-valine degradation.</text>
</comment>
<comment type="similarity">
    <text evidence="2">Belongs to the enoyl-CoA hydratase/isomerase family.</text>
</comment>
<keyword evidence="1 2" id="KW-0378">Hydrolase</keyword>
<organism evidence="4 5">
    <name type="scientific">Camellia sinensis var. sinensis</name>
    <name type="common">China tea</name>
    <dbReference type="NCBI Taxonomy" id="542762"/>
    <lineage>
        <taxon>Eukaryota</taxon>
        <taxon>Viridiplantae</taxon>
        <taxon>Streptophyta</taxon>
        <taxon>Embryophyta</taxon>
        <taxon>Tracheophyta</taxon>
        <taxon>Spermatophyta</taxon>
        <taxon>Magnoliopsida</taxon>
        <taxon>eudicotyledons</taxon>
        <taxon>Gunneridae</taxon>
        <taxon>Pentapetalae</taxon>
        <taxon>asterids</taxon>
        <taxon>Ericales</taxon>
        <taxon>Theaceae</taxon>
        <taxon>Camellia</taxon>
    </lineage>
</organism>
<dbReference type="PANTHER" id="PTHR43176:SF6">
    <property type="entry name" value="3-HYDROXYISOBUTYRYL-COA HYDROLASE"/>
    <property type="match status" value="1"/>
</dbReference>
<sequence length="207" mass="23959">METSFSTIKIRMLRLSSPSRGMRKTEDVSNFQSFLLEDAFDGSYCYLLHIGREYLGLTGARINGIEMLACGLATHFVLSKEEEMETGTDKWIVEAISSLKSASPTSLKITLRSIREGRVLKLEHCLSREFTLFRHFMRRTVNNDFYEGARAMLIDKDKKPKWEPPQLWQVSEEMVDRFFAEAEDDDEWENLHLPNRSGLSNPMKPKL</sequence>
<dbReference type="InterPro" id="IPR032259">
    <property type="entry name" value="HIBYL-CoA-H"/>
</dbReference>
<dbReference type="SUPFAM" id="SSF52096">
    <property type="entry name" value="ClpP/crotonase"/>
    <property type="match status" value="1"/>
</dbReference>
<reference evidence="4 5" key="1">
    <citation type="journal article" date="2018" name="Proc. Natl. Acad. Sci. U.S.A.">
        <title>Draft genome sequence of Camellia sinensis var. sinensis provides insights into the evolution of the tea genome and tea quality.</title>
        <authorList>
            <person name="Wei C."/>
            <person name="Yang H."/>
            <person name="Wang S."/>
            <person name="Zhao J."/>
            <person name="Liu C."/>
            <person name="Gao L."/>
            <person name="Xia E."/>
            <person name="Lu Y."/>
            <person name="Tai Y."/>
            <person name="She G."/>
            <person name="Sun J."/>
            <person name="Cao H."/>
            <person name="Tong W."/>
            <person name="Gao Q."/>
            <person name="Li Y."/>
            <person name="Deng W."/>
            <person name="Jiang X."/>
            <person name="Wang W."/>
            <person name="Chen Q."/>
            <person name="Zhang S."/>
            <person name="Li H."/>
            <person name="Wu J."/>
            <person name="Wang P."/>
            <person name="Li P."/>
            <person name="Shi C."/>
            <person name="Zheng F."/>
            <person name="Jian J."/>
            <person name="Huang B."/>
            <person name="Shan D."/>
            <person name="Shi M."/>
            <person name="Fang C."/>
            <person name="Yue Y."/>
            <person name="Li F."/>
            <person name="Li D."/>
            <person name="Wei S."/>
            <person name="Han B."/>
            <person name="Jiang C."/>
            <person name="Yin Y."/>
            <person name="Xia T."/>
            <person name="Zhang Z."/>
            <person name="Bennetzen J.L."/>
            <person name="Zhao S."/>
            <person name="Wan X."/>
        </authorList>
    </citation>
    <scope>NUCLEOTIDE SEQUENCE [LARGE SCALE GENOMIC DNA]</scope>
    <source>
        <strain evidence="5">cv. Shuchazao</strain>
        <tissue evidence="4">Leaf</tissue>
    </source>
</reference>
<feature type="domain" description="Enoyl-CoA hydratase/isomerase" evidence="3">
    <location>
        <begin position="53"/>
        <end position="81"/>
    </location>
</feature>
<dbReference type="EC" id="3.1.2.4" evidence="2"/>
<accession>A0A4S4D6T0</accession>
<dbReference type="InterPro" id="IPR045004">
    <property type="entry name" value="ECH_dom"/>
</dbReference>
<dbReference type="InterPro" id="IPR029045">
    <property type="entry name" value="ClpP/crotonase-like_dom_sf"/>
</dbReference>
<evidence type="ECO:0000256" key="1">
    <source>
        <dbReference type="ARBA" id="ARBA00022801"/>
    </source>
</evidence>
<comment type="catalytic activity">
    <reaction evidence="2">
        <text>3-hydroxy-2-methylpropanoyl-CoA + H2O = 3-hydroxy-2-methylpropanoate + CoA + H(+)</text>
        <dbReference type="Rhea" id="RHEA:20888"/>
        <dbReference type="ChEBI" id="CHEBI:11805"/>
        <dbReference type="ChEBI" id="CHEBI:15377"/>
        <dbReference type="ChEBI" id="CHEBI:15378"/>
        <dbReference type="ChEBI" id="CHEBI:57287"/>
        <dbReference type="ChEBI" id="CHEBI:57340"/>
        <dbReference type="EC" id="3.1.2.4"/>
    </reaction>
</comment>
<keyword evidence="5" id="KW-1185">Reference proteome</keyword>
<gene>
    <name evidence="4" type="ORF">TEA_022759</name>
</gene>
<dbReference type="Gene3D" id="3.90.226.10">
    <property type="entry name" value="2-enoyl-CoA Hydratase, Chain A, domain 1"/>
    <property type="match status" value="1"/>
</dbReference>
<dbReference type="Pfam" id="PF16113">
    <property type="entry name" value="ECH_2"/>
    <property type="match status" value="2"/>
</dbReference>
<evidence type="ECO:0000313" key="4">
    <source>
        <dbReference type="EMBL" id="THF98037.1"/>
    </source>
</evidence>
<dbReference type="STRING" id="542762.A0A4S4D6T0"/>
<comment type="caution">
    <text evidence="4">The sequence shown here is derived from an EMBL/GenBank/DDBJ whole genome shotgun (WGS) entry which is preliminary data.</text>
</comment>
<dbReference type="PANTHER" id="PTHR43176">
    <property type="entry name" value="3-HYDROXYISOBUTYRYL-COA HYDROLASE-RELATED"/>
    <property type="match status" value="1"/>
</dbReference>
<dbReference type="GO" id="GO:0006574">
    <property type="term" value="P:L-valine catabolic process"/>
    <property type="evidence" value="ECO:0007669"/>
    <property type="project" value="UniProtKB-UniRule"/>
</dbReference>
<protein>
    <recommendedName>
        <fullName evidence="2">3-hydroxyisobutyryl-CoA hydrolase</fullName>
        <shortName evidence="2">HIB-CoA hydrolase</shortName>
        <shortName evidence="2">HIBYL-CoA-H</shortName>
        <ecNumber evidence="2">3.1.2.4</ecNumber>
    </recommendedName>
    <alternativeName>
        <fullName evidence="2">3-hydroxyisobutyryl-coenzyme A hydrolase</fullName>
    </alternativeName>
</protein>
<feature type="domain" description="Enoyl-CoA hydratase/isomerase" evidence="3">
    <location>
        <begin position="85"/>
        <end position="179"/>
    </location>
</feature>
<dbReference type="AlphaFoldDB" id="A0A4S4D6T0"/>
<evidence type="ECO:0000256" key="2">
    <source>
        <dbReference type="RuleBase" id="RU369070"/>
    </source>
</evidence>